<protein>
    <submittedName>
        <fullName evidence="2">Nuclear transport factor 2 family protein</fullName>
    </submittedName>
</protein>
<keyword evidence="3" id="KW-1185">Reference proteome</keyword>
<gene>
    <name evidence="2" type="ORF">GCM10023321_45580</name>
</gene>
<comment type="caution">
    <text evidence="2">The sequence shown here is derived from an EMBL/GenBank/DDBJ whole genome shotgun (WGS) entry which is preliminary data.</text>
</comment>
<accession>A0ABP9QG69</accession>
<dbReference type="Proteomes" id="UP001428817">
    <property type="component" value="Unassembled WGS sequence"/>
</dbReference>
<dbReference type="SUPFAM" id="SSF54427">
    <property type="entry name" value="NTF2-like"/>
    <property type="match status" value="1"/>
</dbReference>
<evidence type="ECO:0000313" key="2">
    <source>
        <dbReference type="EMBL" id="GAA5161399.1"/>
    </source>
</evidence>
<dbReference type="EMBL" id="BAABJP010000024">
    <property type="protein sequence ID" value="GAA5161399.1"/>
    <property type="molecule type" value="Genomic_DNA"/>
</dbReference>
<sequence length="132" mass="14965">MSTPEQHRKVVEELLRRLFEARDVDAALELLHDRFVSHNPLVPHDPATTSGKLAFGEYFRTPAGRRLMAAHSEVRRIVADEDHVVVHSRISRPEPPDVAVVDILRLRDGLVAEHWDVVQPIPDRPANPHGML</sequence>
<organism evidence="2 3">
    <name type="scientific">Pseudonocardia eucalypti</name>
    <dbReference type="NCBI Taxonomy" id="648755"/>
    <lineage>
        <taxon>Bacteria</taxon>
        <taxon>Bacillati</taxon>
        <taxon>Actinomycetota</taxon>
        <taxon>Actinomycetes</taxon>
        <taxon>Pseudonocardiales</taxon>
        <taxon>Pseudonocardiaceae</taxon>
        <taxon>Pseudonocardia</taxon>
    </lineage>
</organism>
<name>A0ABP9QG69_9PSEU</name>
<proteinExistence type="predicted"/>
<feature type="domain" description="SnoaL-like" evidence="1">
    <location>
        <begin position="11"/>
        <end position="114"/>
    </location>
</feature>
<evidence type="ECO:0000259" key="1">
    <source>
        <dbReference type="Pfam" id="PF12680"/>
    </source>
</evidence>
<dbReference type="Gene3D" id="3.10.450.50">
    <property type="match status" value="1"/>
</dbReference>
<evidence type="ECO:0000313" key="3">
    <source>
        <dbReference type="Proteomes" id="UP001428817"/>
    </source>
</evidence>
<dbReference type="InterPro" id="IPR037401">
    <property type="entry name" value="SnoaL-like"/>
</dbReference>
<dbReference type="Pfam" id="PF12680">
    <property type="entry name" value="SnoaL_2"/>
    <property type="match status" value="1"/>
</dbReference>
<dbReference type="RefSeq" id="WP_185060060.1">
    <property type="nucleotide sequence ID" value="NZ_BAABJP010000024.1"/>
</dbReference>
<reference evidence="3" key="1">
    <citation type="journal article" date="2019" name="Int. J. Syst. Evol. Microbiol.">
        <title>The Global Catalogue of Microorganisms (GCM) 10K type strain sequencing project: providing services to taxonomists for standard genome sequencing and annotation.</title>
        <authorList>
            <consortium name="The Broad Institute Genomics Platform"/>
            <consortium name="The Broad Institute Genome Sequencing Center for Infectious Disease"/>
            <person name="Wu L."/>
            <person name="Ma J."/>
        </authorList>
    </citation>
    <scope>NUCLEOTIDE SEQUENCE [LARGE SCALE GENOMIC DNA]</scope>
    <source>
        <strain evidence="3">JCM 18303</strain>
    </source>
</reference>
<dbReference type="InterPro" id="IPR032710">
    <property type="entry name" value="NTF2-like_dom_sf"/>
</dbReference>